<dbReference type="EMBL" id="JAAAWO010000002">
    <property type="protein sequence ID" value="NDW14486.1"/>
    <property type="molecule type" value="Genomic_DNA"/>
</dbReference>
<dbReference type="RefSeq" id="WP_163105105.1">
    <property type="nucleotide sequence ID" value="NZ_JAAAWO010000002.1"/>
</dbReference>
<dbReference type="InterPro" id="IPR005672">
    <property type="entry name" value="Phosphate_PstA"/>
</dbReference>
<gene>
    <name evidence="12" type="primary">pstA</name>
    <name evidence="12" type="ORF">GTQ48_02930</name>
</gene>
<dbReference type="PROSITE" id="PS50928">
    <property type="entry name" value="ABC_TM1"/>
    <property type="match status" value="1"/>
</dbReference>
<evidence type="ECO:0000313" key="12">
    <source>
        <dbReference type="EMBL" id="NDW14486.1"/>
    </source>
</evidence>
<dbReference type="SUPFAM" id="SSF161098">
    <property type="entry name" value="MetI-like"/>
    <property type="match status" value="1"/>
</dbReference>
<dbReference type="Gene3D" id="1.10.3720.10">
    <property type="entry name" value="MetI-like"/>
    <property type="match status" value="1"/>
</dbReference>
<dbReference type="GO" id="GO:0005315">
    <property type="term" value="F:phosphate transmembrane transporter activity"/>
    <property type="evidence" value="ECO:0007669"/>
    <property type="project" value="InterPro"/>
</dbReference>
<evidence type="ECO:0000256" key="4">
    <source>
        <dbReference type="ARBA" id="ARBA00022448"/>
    </source>
</evidence>
<proteinExistence type="inferred from homology"/>
<dbReference type="PANTHER" id="PTHR43470:SF6">
    <property type="entry name" value="PHOSPHATE TRANSPORT SYSTEM PERMEASE PROTEIN PSTA"/>
    <property type="match status" value="1"/>
</dbReference>
<dbReference type="CDD" id="cd06261">
    <property type="entry name" value="TM_PBP2"/>
    <property type="match status" value="1"/>
</dbReference>
<keyword evidence="6 9" id="KW-0812">Transmembrane</keyword>
<comment type="caution">
    <text evidence="12">The sequence shown here is derived from an EMBL/GenBank/DDBJ whole genome shotgun (WGS) entry which is preliminary data.</text>
</comment>
<keyword evidence="4" id="KW-0813">Transport</keyword>
<dbReference type="GO" id="GO:0035435">
    <property type="term" value="P:phosphate ion transmembrane transport"/>
    <property type="evidence" value="ECO:0007669"/>
    <property type="project" value="InterPro"/>
</dbReference>
<evidence type="ECO:0000256" key="6">
    <source>
        <dbReference type="ARBA" id="ARBA00022692"/>
    </source>
</evidence>
<feature type="coiled-coil region" evidence="10">
    <location>
        <begin position="211"/>
        <end position="238"/>
    </location>
</feature>
<dbReference type="Pfam" id="PF00528">
    <property type="entry name" value="BPD_transp_1"/>
    <property type="match status" value="1"/>
</dbReference>
<comment type="subcellular location">
    <subcellularLocation>
        <location evidence="9">Cell inner membrane</location>
        <topology evidence="9">Multi-pass membrane protein</topology>
    </subcellularLocation>
    <subcellularLocation>
        <location evidence="1">Cell membrane</location>
        <topology evidence="1">Multi-pass membrane protein</topology>
    </subcellularLocation>
</comment>
<keyword evidence="5 9" id="KW-1003">Cell membrane</keyword>
<feature type="transmembrane region" description="Helical" evidence="9">
    <location>
        <begin position="434"/>
        <end position="454"/>
    </location>
</feature>
<sequence>MAKLRLSGLNAVQRQSLVISLTAFFTGLLLIALISVLVLITARGGAYFWPKPIYSVALTHISPPALATDQVLPKEAASKETTPRETEQVVTLLANVFDDEAKSEIRLKYADALNPYGAQLLVERERIKRIDLAKNSAEIKLNDGRQVMAVPENVVTPEGANIPLAKLPQIMESVALISDEITKLNKQFLAPIHESLSRFDNRDVAADAPAREKLVAQFNEYQQRVRSLETQRDQYKLAVSFAEGQPFSIPIFTIQSVDFVSRLTGFEKWQVAIGEVFVFLTESPKQANTSGGVFPALFGTVLMVFIMTIIVTPFGVMAAIYLSEYAPNTALTTIIRVSVSNMAGVPSIVYGVFGLGFFVYTLGGSIDSLFFSDTLPAPTMGSPGIFWAALTMAILTLPVVIVATEEGLRRVPEGLKAGSYALGATKIETIVRTILPIASPGIMTGVILAIARAAGEVAPLMLVGAVKFAPALPIDGEFPFLHLDRQFMHLGVLIYDSAFHSQTDAKSASMMFAACLLLLVVVFVLNILAVLLRTRLRKRYLKG</sequence>
<dbReference type="InterPro" id="IPR000515">
    <property type="entry name" value="MetI-like"/>
</dbReference>
<feature type="transmembrane region" description="Helical" evidence="9">
    <location>
        <begin position="510"/>
        <end position="532"/>
    </location>
</feature>
<protein>
    <recommendedName>
        <fullName evidence="3 9">Phosphate transport system permease protein PstA</fullName>
    </recommendedName>
</protein>
<evidence type="ECO:0000256" key="2">
    <source>
        <dbReference type="ARBA" id="ARBA00007069"/>
    </source>
</evidence>
<dbReference type="PANTHER" id="PTHR43470">
    <property type="entry name" value="PHOSPHATE TRANSPORT SYSTEM PERMEASE PROTEIN PSTA-RELATED"/>
    <property type="match status" value="1"/>
</dbReference>
<keyword evidence="8 9" id="KW-0472">Membrane</keyword>
<keyword evidence="7 9" id="KW-1133">Transmembrane helix</keyword>
<evidence type="ECO:0000256" key="5">
    <source>
        <dbReference type="ARBA" id="ARBA00022475"/>
    </source>
</evidence>
<evidence type="ECO:0000256" key="3">
    <source>
        <dbReference type="ARBA" id="ARBA00016864"/>
    </source>
</evidence>
<dbReference type="InterPro" id="IPR035906">
    <property type="entry name" value="MetI-like_sf"/>
</dbReference>
<feature type="domain" description="ABC transmembrane type-1" evidence="11">
    <location>
        <begin position="297"/>
        <end position="529"/>
    </location>
</feature>
<feature type="transmembrane region" description="Helical" evidence="9">
    <location>
        <begin position="343"/>
        <end position="364"/>
    </location>
</feature>
<accession>A0A6N9TEX9</accession>
<feature type="transmembrane region" description="Helical" evidence="9">
    <location>
        <begin position="384"/>
        <end position="403"/>
    </location>
</feature>
<name>A0A6N9TEX9_9ALTE</name>
<evidence type="ECO:0000259" key="11">
    <source>
        <dbReference type="PROSITE" id="PS50928"/>
    </source>
</evidence>
<feature type="transmembrane region" description="Helical" evidence="9">
    <location>
        <begin position="293"/>
        <end position="322"/>
    </location>
</feature>
<evidence type="ECO:0000256" key="9">
    <source>
        <dbReference type="RuleBase" id="RU363043"/>
    </source>
</evidence>
<keyword evidence="13" id="KW-1185">Reference proteome</keyword>
<comment type="similarity">
    <text evidence="2 9">Belongs to the binding-protein-dependent transport system permease family. CysTW subfamily.</text>
</comment>
<dbReference type="AlphaFoldDB" id="A0A6N9TEX9"/>
<evidence type="ECO:0000256" key="8">
    <source>
        <dbReference type="ARBA" id="ARBA00023136"/>
    </source>
</evidence>
<evidence type="ECO:0000256" key="7">
    <source>
        <dbReference type="ARBA" id="ARBA00022989"/>
    </source>
</evidence>
<dbReference type="Proteomes" id="UP000471381">
    <property type="component" value="Unassembled WGS sequence"/>
</dbReference>
<dbReference type="GO" id="GO:0005886">
    <property type="term" value="C:plasma membrane"/>
    <property type="evidence" value="ECO:0007669"/>
    <property type="project" value="UniProtKB-SubCell"/>
</dbReference>
<organism evidence="12 13">
    <name type="scientific">Alteromonas genovensis</name>
    <dbReference type="NCBI Taxonomy" id="471225"/>
    <lineage>
        <taxon>Bacteria</taxon>
        <taxon>Pseudomonadati</taxon>
        <taxon>Pseudomonadota</taxon>
        <taxon>Gammaproteobacteria</taxon>
        <taxon>Alteromonadales</taxon>
        <taxon>Alteromonadaceae</taxon>
        <taxon>Alteromonas/Salinimonas group</taxon>
        <taxon>Alteromonas</taxon>
    </lineage>
</organism>
<dbReference type="NCBIfam" id="TIGR00974">
    <property type="entry name" value="3a0107s02c"/>
    <property type="match status" value="1"/>
</dbReference>
<evidence type="ECO:0000313" key="13">
    <source>
        <dbReference type="Proteomes" id="UP000471381"/>
    </source>
</evidence>
<keyword evidence="10" id="KW-0175">Coiled coil</keyword>
<feature type="transmembrane region" description="Helical" evidence="9">
    <location>
        <begin position="21"/>
        <end position="42"/>
    </location>
</feature>
<reference evidence="12 13" key="1">
    <citation type="submission" date="2020-01" db="EMBL/GenBank/DDBJ databases">
        <title>Genomes of bacteria type strains.</title>
        <authorList>
            <person name="Chen J."/>
            <person name="Zhu S."/>
            <person name="Yang J."/>
        </authorList>
    </citation>
    <scope>NUCLEOTIDE SEQUENCE [LARGE SCALE GENOMIC DNA]</scope>
    <source>
        <strain evidence="12 13">LMG 24078</strain>
    </source>
</reference>
<evidence type="ECO:0000256" key="1">
    <source>
        <dbReference type="ARBA" id="ARBA00004651"/>
    </source>
</evidence>
<evidence type="ECO:0000256" key="10">
    <source>
        <dbReference type="SAM" id="Coils"/>
    </source>
</evidence>